<dbReference type="SUPFAM" id="SSF48403">
    <property type="entry name" value="Ankyrin repeat"/>
    <property type="match status" value="2"/>
</dbReference>
<dbReference type="PROSITE" id="PS50297">
    <property type="entry name" value="ANK_REP_REGION"/>
    <property type="match status" value="11"/>
</dbReference>
<feature type="compositionally biased region" description="Polar residues" evidence="4">
    <location>
        <begin position="262"/>
        <end position="275"/>
    </location>
</feature>
<feature type="compositionally biased region" description="Basic and acidic residues" evidence="4">
    <location>
        <begin position="349"/>
        <end position="361"/>
    </location>
</feature>
<proteinExistence type="predicted"/>
<dbReference type="PANTHER" id="PTHR24166:SF48">
    <property type="entry name" value="PROTEIN VAPYRIN"/>
    <property type="match status" value="1"/>
</dbReference>
<dbReference type="InterPro" id="IPR036770">
    <property type="entry name" value="Ankyrin_rpt-contain_sf"/>
</dbReference>
<dbReference type="Pfam" id="PF00023">
    <property type="entry name" value="Ank"/>
    <property type="match status" value="1"/>
</dbReference>
<dbReference type="Gene3D" id="1.25.40.20">
    <property type="entry name" value="Ankyrin repeat-containing domain"/>
    <property type="match status" value="4"/>
</dbReference>
<feature type="region of interest" description="Disordered" evidence="4">
    <location>
        <begin position="348"/>
        <end position="379"/>
    </location>
</feature>
<dbReference type="PROSITE" id="PS50088">
    <property type="entry name" value="ANK_REPEAT"/>
    <property type="match status" value="12"/>
</dbReference>
<feature type="compositionally biased region" description="Polar residues" evidence="4">
    <location>
        <begin position="179"/>
        <end position="207"/>
    </location>
</feature>
<feature type="repeat" description="ANK" evidence="3">
    <location>
        <begin position="796"/>
        <end position="828"/>
    </location>
</feature>
<feature type="compositionally biased region" description="Pro residues" evidence="4">
    <location>
        <begin position="1117"/>
        <end position="1128"/>
    </location>
</feature>
<feature type="region of interest" description="Disordered" evidence="4">
    <location>
        <begin position="1203"/>
        <end position="1228"/>
    </location>
</feature>
<evidence type="ECO:0000313" key="5">
    <source>
        <dbReference type="EMBL" id="KAJ9602285.1"/>
    </source>
</evidence>
<reference evidence="5" key="1">
    <citation type="submission" date="2022-10" db="EMBL/GenBank/DDBJ databases">
        <title>Culturing micro-colonial fungi from biological soil crusts in the Mojave desert and describing Neophaeococcomyces mojavensis, and introducing the new genera and species Taxawa tesnikishii.</title>
        <authorList>
            <person name="Kurbessoian T."/>
            <person name="Stajich J.E."/>
        </authorList>
    </citation>
    <scope>NUCLEOTIDE SEQUENCE</scope>
    <source>
        <strain evidence="5">TK_41</strain>
    </source>
</reference>
<dbReference type="PRINTS" id="PR01415">
    <property type="entry name" value="ANKYRIN"/>
</dbReference>
<feature type="region of interest" description="Disordered" evidence="4">
    <location>
        <begin position="175"/>
        <end position="209"/>
    </location>
</feature>
<feature type="repeat" description="ANK" evidence="3">
    <location>
        <begin position="528"/>
        <end position="560"/>
    </location>
</feature>
<feature type="region of interest" description="Disordered" evidence="4">
    <location>
        <begin position="899"/>
        <end position="1036"/>
    </location>
</feature>
<evidence type="ECO:0000256" key="4">
    <source>
        <dbReference type="SAM" id="MobiDB-lite"/>
    </source>
</evidence>
<feature type="compositionally biased region" description="Polar residues" evidence="4">
    <location>
        <begin position="953"/>
        <end position="976"/>
    </location>
</feature>
<accession>A0AA39CBG8</accession>
<protein>
    <recommendedName>
        <fullName evidence="7">Ankyrin repeat protein</fullName>
    </recommendedName>
</protein>
<dbReference type="Pfam" id="PF12796">
    <property type="entry name" value="Ank_2"/>
    <property type="match status" value="5"/>
</dbReference>
<keyword evidence="2 3" id="KW-0040">ANK repeat</keyword>
<dbReference type="InterPro" id="IPR050889">
    <property type="entry name" value="Dendritic_Spine_Reg/Scaffold"/>
</dbReference>
<keyword evidence="1" id="KW-0677">Repeat</keyword>
<feature type="repeat" description="ANK" evidence="3">
    <location>
        <begin position="429"/>
        <end position="461"/>
    </location>
</feature>
<evidence type="ECO:0000313" key="6">
    <source>
        <dbReference type="Proteomes" id="UP001172673"/>
    </source>
</evidence>
<feature type="repeat" description="ANK" evidence="3">
    <location>
        <begin position="462"/>
        <end position="494"/>
    </location>
</feature>
<feature type="repeat" description="ANK" evidence="3">
    <location>
        <begin position="594"/>
        <end position="626"/>
    </location>
</feature>
<dbReference type="AlphaFoldDB" id="A0AA39CBG8"/>
<organism evidence="5 6">
    <name type="scientific">Cladophialophora chaetospira</name>
    <dbReference type="NCBI Taxonomy" id="386627"/>
    <lineage>
        <taxon>Eukaryota</taxon>
        <taxon>Fungi</taxon>
        <taxon>Dikarya</taxon>
        <taxon>Ascomycota</taxon>
        <taxon>Pezizomycotina</taxon>
        <taxon>Eurotiomycetes</taxon>
        <taxon>Chaetothyriomycetidae</taxon>
        <taxon>Chaetothyriales</taxon>
        <taxon>Herpotrichiellaceae</taxon>
        <taxon>Cladophialophora</taxon>
    </lineage>
</organism>
<comment type="caution">
    <text evidence="5">The sequence shown here is derived from an EMBL/GenBank/DDBJ whole genome shotgun (WGS) entry which is preliminary data.</text>
</comment>
<keyword evidence="6" id="KW-1185">Reference proteome</keyword>
<feature type="compositionally biased region" description="Basic and acidic residues" evidence="4">
    <location>
        <begin position="230"/>
        <end position="244"/>
    </location>
</feature>
<evidence type="ECO:0008006" key="7">
    <source>
        <dbReference type="Google" id="ProtNLM"/>
    </source>
</evidence>
<feature type="repeat" description="ANK" evidence="3">
    <location>
        <begin position="495"/>
        <end position="527"/>
    </location>
</feature>
<feature type="repeat" description="ANK" evidence="3">
    <location>
        <begin position="561"/>
        <end position="593"/>
    </location>
</feature>
<feature type="repeat" description="ANK" evidence="3">
    <location>
        <begin position="660"/>
        <end position="692"/>
    </location>
</feature>
<feature type="compositionally biased region" description="Low complexity" evidence="4">
    <location>
        <begin position="1011"/>
        <end position="1024"/>
    </location>
</feature>
<evidence type="ECO:0000256" key="2">
    <source>
        <dbReference type="ARBA" id="ARBA00023043"/>
    </source>
</evidence>
<feature type="compositionally biased region" description="Polar residues" evidence="4">
    <location>
        <begin position="1053"/>
        <end position="1062"/>
    </location>
</feature>
<feature type="repeat" description="ANK" evidence="3">
    <location>
        <begin position="693"/>
        <end position="725"/>
    </location>
</feature>
<feature type="region of interest" description="Disordered" evidence="4">
    <location>
        <begin position="1101"/>
        <end position="1140"/>
    </location>
</feature>
<dbReference type="InterPro" id="IPR002110">
    <property type="entry name" value="Ankyrin_rpt"/>
</dbReference>
<feature type="compositionally biased region" description="Polar residues" evidence="4">
    <location>
        <begin position="362"/>
        <end position="371"/>
    </location>
</feature>
<dbReference type="Proteomes" id="UP001172673">
    <property type="component" value="Unassembled WGS sequence"/>
</dbReference>
<feature type="region of interest" description="Disordered" evidence="4">
    <location>
        <begin position="222"/>
        <end position="305"/>
    </location>
</feature>
<feature type="region of interest" description="Disordered" evidence="4">
    <location>
        <begin position="1053"/>
        <end position="1082"/>
    </location>
</feature>
<name>A0AA39CBG8_9EURO</name>
<feature type="repeat" description="ANK" evidence="3">
    <location>
        <begin position="726"/>
        <end position="758"/>
    </location>
</feature>
<feature type="compositionally biased region" description="Gly residues" evidence="4">
    <location>
        <begin position="1216"/>
        <end position="1228"/>
    </location>
</feature>
<dbReference type="SMART" id="SM00248">
    <property type="entry name" value="ANK"/>
    <property type="match status" value="13"/>
</dbReference>
<feature type="compositionally biased region" description="Polar residues" evidence="4">
    <location>
        <begin position="986"/>
        <end position="1000"/>
    </location>
</feature>
<feature type="repeat" description="ANK" evidence="3">
    <location>
        <begin position="627"/>
        <end position="659"/>
    </location>
</feature>
<dbReference type="EMBL" id="JAPDRK010000027">
    <property type="protein sequence ID" value="KAJ9602285.1"/>
    <property type="molecule type" value="Genomic_DNA"/>
</dbReference>
<evidence type="ECO:0000256" key="1">
    <source>
        <dbReference type="ARBA" id="ARBA00022737"/>
    </source>
</evidence>
<feature type="repeat" description="ANK" evidence="3">
    <location>
        <begin position="759"/>
        <end position="791"/>
    </location>
</feature>
<sequence>MDPASILGLLGSAGAITACIVTTLKDLTDLRAKYGVADLNVRLLKSELTAIKSALDRIHDWAKYNLDEDQTQAQNLGEGLEATLDGCKVAMEVLAEDVAILLGLDSQEHRQFPVRLGFLDKTRLIWHESAVKDHQERLGRKTAALHLLLTAIQCNTLAEQTRLLRAPENRQKIQDVVDDTSTIRAGRSQRASSFSPSIKSGGTSAMSSRPWDAELLQTDAYQNAARHQRSKSDSRRDAGPRRPDLNIQIQDHSHSDEGYETMSRTTSDSTPSASHLSPMWSRGSMSRPVRPYETNPARSSDPGNVYKIRTSPEPTPRLDTILRQPYSPIQSPTVKTIDRKKSFWHSIRRKSDSAVENRGNKQAESQVSTPISRRGRKGFENSFHTSIDFSARDGKNCPRIVRAAQTGSVEDIETLLEAGEGIEECHRPTGRNAMAVAAHCGNEEVVELLLRHGANIHGKDYNDCTPLHLAASRGHIRVLRLLLQENASLEDRGPDEKTALRLSCDNGHLDAAEVLLAHGAKVNARDKSNLTSLHGAAKRGDPDIVAILAKYGADLRAKDAHFMDALHHACEGGHNNVIELLLSKKSDVETPGSEGKTPLMTAASAGHAHTVDFLSRRKASVKSKGSGDMTALHWAAFNGHVEVVDLLAQKKAQINAPNVDGRTPLHLAVMAEHFAVVELLLRKNASLEAQCKDTYRPLHYACGFDNTDIALLLLRSGADAEANTNSQNRPLHIAVTSGKLSNVTMLLEHGANIEARNASGDRALLLASSHGHTEIVKVLLDRGASLRSKFGIGPSHEDSPLCTAAKNGHSDIVDLFISRGASVREKDEHAWQALRYGAYYGHPEVVERLLAAGASISGIQTWGFNLTADTIGFAQNVTIPEDRKEHVTILLRNAEERERLTQESEFFQPRPPFVEVRNPDIPELGHGAQPRHTELRSSTTRAGAGGLARRFSFESQPQSQNSDSEQTQTQPYSGVSSLPPGEYGQSGMQDTYESQTISPMPQQPYYASNYPEQPSPFSQPSSTPVRTASERVTPRYKDVAKRWQETIAEVPNRSATVSSSIYNVKRPEASQTRPFSPLRPIPVETPFATVSNISALTSPSVERPYSSMPFSPDSIIQPPPRPQQPLYPSPDIRTLQNPDKLDLTDPSWLPLLDELMAMGITEDQISRDVDFIRSYVQQKQAEDRANGIPARYPSVSGLRAGMPAPPPAPRMAGAEWGPGGGGGWGGNGNHYDAGRSGLFEME</sequence>
<dbReference type="PANTHER" id="PTHR24166">
    <property type="entry name" value="ROLLING PEBBLES, ISOFORM B"/>
    <property type="match status" value="1"/>
</dbReference>
<evidence type="ECO:0000256" key="3">
    <source>
        <dbReference type="PROSITE-ProRule" id="PRU00023"/>
    </source>
</evidence>
<gene>
    <name evidence="5" type="ORF">H2200_013140</name>
</gene>